<gene>
    <name evidence="2" type="ORF">FXF65_17060</name>
</gene>
<proteinExistence type="predicted"/>
<dbReference type="CDD" id="cd06587">
    <property type="entry name" value="VOC"/>
    <property type="match status" value="1"/>
</dbReference>
<dbReference type="InterPro" id="IPR004360">
    <property type="entry name" value="Glyas_Fos-R_dOase_dom"/>
</dbReference>
<evidence type="ECO:0000313" key="3">
    <source>
        <dbReference type="Proteomes" id="UP000322634"/>
    </source>
</evidence>
<dbReference type="PROSITE" id="PS51819">
    <property type="entry name" value="VOC"/>
    <property type="match status" value="1"/>
</dbReference>
<keyword evidence="3" id="KW-1185">Reference proteome</keyword>
<comment type="caution">
    <text evidence="2">The sequence shown here is derived from an EMBL/GenBank/DDBJ whole genome shotgun (WGS) entry which is preliminary data.</text>
</comment>
<evidence type="ECO:0000259" key="1">
    <source>
        <dbReference type="PROSITE" id="PS51819"/>
    </source>
</evidence>
<dbReference type="SUPFAM" id="SSF54593">
    <property type="entry name" value="Glyoxalase/Bleomycin resistance protein/Dihydroxybiphenyl dioxygenase"/>
    <property type="match status" value="1"/>
</dbReference>
<dbReference type="Proteomes" id="UP000322634">
    <property type="component" value="Unassembled WGS sequence"/>
</dbReference>
<dbReference type="AlphaFoldDB" id="A0A5D0U975"/>
<dbReference type="OrthoDB" id="330923at2"/>
<dbReference type="Pfam" id="PF00903">
    <property type="entry name" value="Glyoxalase"/>
    <property type="match status" value="1"/>
</dbReference>
<name>A0A5D0U975_9ACTN</name>
<dbReference type="EMBL" id="VSFF01000006">
    <property type="protein sequence ID" value="TYC14554.1"/>
    <property type="molecule type" value="Genomic_DNA"/>
</dbReference>
<sequence length="141" mass="16152">MTKVIFGNHSALRVRRTERDRIRKFYRDVLGCELTREFDDKDDFRLGDDFYIAFLYGSGDGREVDEGVAYAAEDALSDDDFLKAIFLELKAADVEKTRQKIVDFGVKVLDVPDPHLYFQAPGGQVFRLVGTNEDLSRYEGN</sequence>
<accession>A0A5D0U975</accession>
<organism evidence="2 3">
    <name type="scientific">Actinomadura syzygii</name>
    <dbReference type="NCBI Taxonomy" id="1427538"/>
    <lineage>
        <taxon>Bacteria</taxon>
        <taxon>Bacillati</taxon>
        <taxon>Actinomycetota</taxon>
        <taxon>Actinomycetes</taxon>
        <taxon>Streptosporangiales</taxon>
        <taxon>Thermomonosporaceae</taxon>
        <taxon>Actinomadura</taxon>
    </lineage>
</organism>
<dbReference type="RefSeq" id="WP_148350944.1">
    <property type="nucleotide sequence ID" value="NZ_JBHSBF010000036.1"/>
</dbReference>
<reference evidence="2 3" key="1">
    <citation type="submission" date="2019-08" db="EMBL/GenBank/DDBJ databases">
        <title>Actinomadura sp. nov. CYP1-5 isolated from mountain soil.</title>
        <authorList>
            <person name="Songsumanus A."/>
            <person name="Kuncharoen N."/>
            <person name="Kudo T."/>
            <person name="Yuki M."/>
            <person name="Igarashi Y."/>
            <person name="Tanasupawat S."/>
        </authorList>
    </citation>
    <scope>NUCLEOTIDE SEQUENCE [LARGE SCALE GENOMIC DNA]</scope>
    <source>
        <strain evidence="2 3">GKU157</strain>
    </source>
</reference>
<dbReference type="InterPro" id="IPR037523">
    <property type="entry name" value="VOC_core"/>
</dbReference>
<evidence type="ECO:0000313" key="2">
    <source>
        <dbReference type="EMBL" id="TYC14554.1"/>
    </source>
</evidence>
<protein>
    <submittedName>
        <fullName evidence="2">VOC family protein</fullName>
    </submittedName>
</protein>
<dbReference type="InterPro" id="IPR029068">
    <property type="entry name" value="Glyas_Bleomycin-R_OHBP_Dase"/>
</dbReference>
<dbReference type="Gene3D" id="3.10.180.10">
    <property type="entry name" value="2,3-Dihydroxybiphenyl 1,2-Dioxygenase, domain 1"/>
    <property type="match status" value="1"/>
</dbReference>
<feature type="domain" description="VOC" evidence="1">
    <location>
        <begin position="7"/>
        <end position="141"/>
    </location>
</feature>